<keyword evidence="1 6" id="KW-1003">Cell membrane</keyword>
<accession>A0ABQ6EQL8</accession>
<evidence type="ECO:0000256" key="7">
    <source>
        <dbReference type="PIRNR" id="PIRNR028513"/>
    </source>
</evidence>
<comment type="function">
    <text evidence="7">Required for the translocation of lipopolysaccharide (LPS) from the inner membrane to the outer membrane.</text>
</comment>
<organism evidence="8 9">
    <name type="scientific">Vibrio algivorus</name>
    <dbReference type="NCBI Taxonomy" id="1667024"/>
    <lineage>
        <taxon>Bacteria</taxon>
        <taxon>Pseudomonadati</taxon>
        <taxon>Pseudomonadota</taxon>
        <taxon>Gammaproteobacteria</taxon>
        <taxon>Vibrionales</taxon>
        <taxon>Vibrionaceae</taxon>
        <taxon>Vibrio</taxon>
    </lineage>
</organism>
<keyword evidence="3 6" id="KW-0812">Transmembrane</keyword>
<evidence type="ECO:0000256" key="2">
    <source>
        <dbReference type="ARBA" id="ARBA00022519"/>
    </source>
</evidence>
<keyword evidence="5 6" id="KW-0472">Membrane</keyword>
<evidence type="ECO:0000256" key="1">
    <source>
        <dbReference type="ARBA" id="ARBA00022475"/>
    </source>
</evidence>
<dbReference type="Proteomes" id="UP001157156">
    <property type="component" value="Unassembled WGS sequence"/>
</dbReference>
<name>A0ABQ6EQL8_9VIBR</name>
<dbReference type="EMBL" id="BSPV01000006">
    <property type="protein sequence ID" value="GLT15041.1"/>
    <property type="molecule type" value="Genomic_DNA"/>
</dbReference>
<dbReference type="PANTHER" id="PTHR37481:SF1">
    <property type="entry name" value="LIPOPOLYSACCHARIDE EXPORT SYSTEM PROTEIN LPTC"/>
    <property type="match status" value="1"/>
</dbReference>
<comment type="subcellular location">
    <subcellularLocation>
        <location evidence="6">Cell inner membrane</location>
        <topology evidence="6">Single-pass membrane protein</topology>
    </subcellularLocation>
</comment>
<comment type="caution">
    <text evidence="8">The sequence shown here is derived from an EMBL/GenBank/DDBJ whole genome shotgun (WGS) entry which is preliminary data.</text>
</comment>
<comment type="function">
    <text evidence="6">Involved in the assembly of lipopolysaccharide (LPS). Required for the translocation of LPS from the inner membrane to the outer membrane. Facilitates the transfer of LPS from the inner membrane to the periplasmic protein LptA. Could be a docking site for LptA.</text>
</comment>
<evidence type="ECO:0000256" key="3">
    <source>
        <dbReference type="ARBA" id="ARBA00022692"/>
    </source>
</evidence>
<evidence type="ECO:0000256" key="6">
    <source>
        <dbReference type="HAMAP-Rule" id="MF_01915"/>
    </source>
</evidence>
<proteinExistence type="inferred from homology"/>
<evidence type="ECO:0000256" key="5">
    <source>
        <dbReference type="ARBA" id="ARBA00023136"/>
    </source>
</evidence>
<evidence type="ECO:0000313" key="9">
    <source>
        <dbReference type="Proteomes" id="UP001157156"/>
    </source>
</evidence>
<comment type="similarity">
    <text evidence="6 7">Belongs to the LptC family.</text>
</comment>
<sequence>MMSLSRLIYLLLIFVASWSAYYLYEQSADDVELIAPSLEAPLFTGKNLTNTTYDIDGLRNYKMYSDSLEHFAQDGHTVFYKPKLVVYREGSTEEWVITSDTAVLSKEHILTLQHNVVARNVIEGASFDHMTTEEMLIDLNSKDFSTDTTVTMVGPQFTNIGNAMKGNFDTNLATLFNQVQGTYENITP</sequence>
<dbReference type="RefSeq" id="WP_431313591.1">
    <property type="nucleotide sequence ID" value="NZ_BSPV01000006.1"/>
</dbReference>
<feature type="transmembrane region" description="Helical" evidence="6">
    <location>
        <begin position="7"/>
        <end position="24"/>
    </location>
</feature>
<dbReference type="InterPro" id="IPR010664">
    <property type="entry name" value="LipoPS_assembly_LptC-rel"/>
</dbReference>
<dbReference type="Pfam" id="PF06835">
    <property type="entry name" value="LptC"/>
    <property type="match status" value="1"/>
</dbReference>
<dbReference type="PANTHER" id="PTHR37481">
    <property type="entry name" value="LIPOPOLYSACCHARIDE EXPORT SYSTEM PROTEIN LPTC"/>
    <property type="match status" value="1"/>
</dbReference>
<comment type="subunit">
    <text evidence="6">Component of the lipopolysaccharide transport and assembly complex. Interacts with LptA and the LptBFG transporter complex.</text>
</comment>
<keyword evidence="4 6" id="KW-1133">Transmembrane helix</keyword>
<dbReference type="InterPro" id="IPR026265">
    <property type="entry name" value="LptC"/>
</dbReference>
<dbReference type="PIRSF" id="PIRSF028513">
    <property type="entry name" value="LptC"/>
    <property type="match status" value="1"/>
</dbReference>
<evidence type="ECO:0000256" key="4">
    <source>
        <dbReference type="ARBA" id="ARBA00022989"/>
    </source>
</evidence>
<dbReference type="NCBIfam" id="TIGR04409">
    <property type="entry name" value="LptC_YrbK"/>
    <property type="match status" value="1"/>
</dbReference>
<keyword evidence="2 6" id="KW-0997">Cell inner membrane</keyword>
<gene>
    <name evidence="6 8" type="primary">lptC</name>
    <name evidence="8" type="ORF">GCM10007931_20160</name>
</gene>
<dbReference type="HAMAP" id="MF_01915">
    <property type="entry name" value="LPS_assembly_LptC"/>
    <property type="match status" value="1"/>
</dbReference>
<protein>
    <recommendedName>
        <fullName evidence="6 7">Lipopolysaccharide export system protein LptC</fullName>
    </recommendedName>
</protein>
<reference evidence="9" key="1">
    <citation type="journal article" date="2019" name="Int. J. Syst. Evol. Microbiol.">
        <title>The Global Catalogue of Microorganisms (GCM) 10K type strain sequencing project: providing services to taxonomists for standard genome sequencing and annotation.</title>
        <authorList>
            <consortium name="The Broad Institute Genomics Platform"/>
            <consortium name="The Broad Institute Genome Sequencing Center for Infectious Disease"/>
            <person name="Wu L."/>
            <person name="Ma J."/>
        </authorList>
    </citation>
    <scope>NUCLEOTIDE SEQUENCE [LARGE SCALE GENOMIC DNA]</scope>
    <source>
        <strain evidence="9">NBRC 111146</strain>
    </source>
</reference>
<dbReference type="Gene3D" id="2.60.450.10">
    <property type="entry name" value="Lipopolysaccharide (LPS) transport protein A like domain"/>
    <property type="match status" value="1"/>
</dbReference>
<dbReference type="InterPro" id="IPR052363">
    <property type="entry name" value="LPS_export_LptC"/>
</dbReference>
<keyword evidence="9" id="KW-1185">Reference proteome</keyword>
<evidence type="ECO:0000313" key="8">
    <source>
        <dbReference type="EMBL" id="GLT15041.1"/>
    </source>
</evidence>